<dbReference type="Proteomes" id="UP000799302">
    <property type="component" value="Unassembled WGS sequence"/>
</dbReference>
<dbReference type="InterPro" id="IPR046341">
    <property type="entry name" value="SET_dom_sf"/>
</dbReference>
<dbReference type="SUPFAM" id="SSF82199">
    <property type="entry name" value="SET domain"/>
    <property type="match status" value="1"/>
</dbReference>
<feature type="domain" description="SET" evidence="2">
    <location>
        <begin position="219"/>
        <end position="503"/>
    </location>
</feature>
<dbReference type="PANTHER" id="PTHR12197">
    <property type="entry name" value="HISTONE-LYSINE N-METHYLTRANSFERASE SMYD"/>
    <property type="match status" value="1"/>
</dbReference>
<feature type="region of interest" description="Disordered" evidence="1">
    <location>
        <begin position="431"/>
        <end position="452"/>
    </location>
</feature>
<dbReference type="EMBL" id="MU004238">
    <property type="protein sequence ID" value="KAF2666719.1"/>
    <property type="molecule type" value="Genomic_DNA"/>
</dbReference>
<evidence type="ECO:0000259" key="2">
    <source>
        <dbReference type="PROSITE" id="PS50280"/>
    </source>
</evidence>
<dbReference type="CDD" id="cd20071">
    <property type="entry name" value="SET_SMYD"/>
    <property type="match status" value="1"/>
</dbReference>
<keyword evidence="4" id="KW-1185">Reference proteome</keyword>
<organism evidence="3 4">
    <name type="scientific">Microthyrium microscopicum</name>
    <dbReference type="NCBI Taxonomy" id="703497"/>
    <lineage>
        <taxon>Eukaryota</taxon>
        <taxon>Fungi</taxon>
        <taxon>Dikarya</taxon>
        <taxon>Ascomycota</taxon>
        <taxon>Pezizomycotina</taxon>
        <taxon>Dothideomycetes</taxon>
        <taxon>Dothideomycetes incertae sedis</taxon>
        <taxon>Microthyriales</taxon>
        <taxon>Microthyriaceae</taxon>
        <taxon>Microthyrium</taxon>
    </lineage>
</organism>
<dbReference type="AlphaFoldDB" id="A0A6A6U365"/>
<dbReference type="Gene3D" id="2.170.270.10">
    <property type="entry name" value="SET domain"/>
    <property type="match status" value="2"/>
</dbReference>
<evidence type="ECO:0000256" key="1">
    <source>
        <dbReference type="SAM" id="MobiDB-lite"/>
    </source>
</evidence>
<name>A0A6A6U365_9PEZI</name>
<reference evidence="3" key="1">
    <citation type="journal article" date="2020" name="Stud. Mycol.">
        <title>101 Dothideomycetes genomes: a test case for predicting lifestyles and emergence of pathogens.</title>
        <authorList>
            <person name="Haridas S."/>
            <person name="Albert R."/>
            <person name="Binder M."/>
            <person name="Bloem J."/>
            <person name="Labutti K."/>
            <person name="Salamov A."/>
            <person name="Andreopoulos B."/>
            <person name="Baker S."/>
            <person name="Barry K."/>
            <person name="Bills G."/>
            <person name="Bluhm B."/>
            <person name="Cannon C."/>
            <person name="Castanera R."/>
            <person name="Culley D."/>
            <person name="Daum C."/>
            <person name="Ezra D."/>
            <person name="Gonzalez J."/>
            <person name="Henrissat B."/>
            <person name="Kuo A."/>
            <person name="Liang C."/>
            <person name="Lipzen A."/>
            <person name="Lutzoni F."/>
            <person name="Magnuson J."/>
            <person name="Mondo S."/>
            <person name="Nolan M."/>
            <person name="Ohm R."/>
            <person name="Pangilinan J."/>
            <person name="Park H.-J."/>
            <person name="Ramirez L."/>
            <person name="Alfaro M."/>
            <person name="Sun H."/>
            <person name="Tritt A."/>
            <person name="Yoshinaga Y."/>
            <person name="Zwiers L.-H."/>
            <person name="Turgeon B."/>
            <person name="Goodwin S."/>
            <person name="Spatafora J."/>
            <person name="Crous P."/>
            <person name="Grigoriev I."/>
        </authorList>
    </citation>
    <scope>NUCLEOTIDE SEQUENCE</scope>
    <source>
        <strain evidence="3">CBS 115976</strain>
    </source>
</reference>
<dbReference type="Pfam" id="PF00856">
    <property type="entry name" value="SET"/>
    <property type="match status" value="1"/>
</dbReference>
<proteinExistence type="predicted"/>
<evidence type="ECO:0000313" key="4">
    <source>
        <dbReference type="Proteomes" id="UP000799302"/>
    </source>
</evidence>
<sequence>MDQIWDLERYYPTSPEATYSDQTTDFARYQRLQQLLLDGQALSVGLSERPRDATLWLKRGIVLLELGILELAMGDLYKCQLLCDSRLYSNETSTYTNINDPITQTQDNPEFDDQQEQVSALKLMSSLMMLEALQKTHCFQDAIDLASQMVEVFPQTVEFQIHRDTAKESLRRFLSLHGSLKGSSAMIPHLFGEILRKPYPWMSGEYLRRPKQFIPRMNGEIRSTSSQAEPTSALEASHWDDSSVEEVSMFAVRNIQKGELIIKDVQMIAVCEGSSMSLCNYCFDRVSSRKKFIAKGSQATYCSKQCLKAAITMNTHTSRPSERLLSFCAKDMSHFFPPIQLLPRLLASCIDSLANGDIHPLLHPVISRWKADFRISNGVRFPFSFKTHIQRPISILQELGVDIFRASQFDTWVIINILNRIGANMISRPAQLQSKPQVSQMRKSNRPNPRQSKHPIIHSLGFIQPLFNHSCNPSVLIEPDHGGIVFRARRHISKGEELSVSYVDLDTLQHGSHALLQWFDKCLCTVCEERSR</sequence>
<dbReference type="InterPro" id="IPR001214">
    <property type="entry name" value="SET_dom"/>
</dbReference>
<dbReference type="OrthoDB" id="438641at2759"/>
<feature type="compositionally biased region" description="Polar residues" evidence="1">
    <location>
        <begin position="431"/>
        <end position="450"/>
    </location>
</feature>
<protein>
    <recommendedName>
        <fullName evidence="2">SET domain-containing protein</fullName>
    </recommendedName>
</protein>
<dbReference type="InterPro" id="IPR050869">
    <property type="entry name" value="H3K4_H4K5_MeTrfase"/>
</dbReference>
<accession>A0A6A6U365</accession>
<dbReference type="Gene3D" id="6.10.140.2220">
    <property type="match status" value="1"/>
</dbReference>
<dbReference type="PROSITE" id="PS50280">
    <property type="entry name" value="SET"/>
    <property type="match status" value="1"/>
</dbReference>
<evidence type="ECO:0000313" key="3">
    <source>
        <dbReference type="EMBL" id="KAF2666719.1"/>
    </source>
</evidence>
<gene>
    <name evidence="3" type="ORF">BT63DRAFT_316582</name>
</gene>